<evidence type="ECO:0000313" key="3">
    <source>
        <dbReference type="EMBL" id="RRR73155.1"/>
    </source>
</evidence>
<feature type="domain" description="ATPase AAA-type core" evidence="2">
    <location>
        <begin position="311"/>
        <end position="525"/>
    </location>
</feature>
<evidence type="ECO:0000313" key="4">
    <source>
        <dbReference type="Proteomes" id="UP000280307"/>
    </source>
</evidence>
<protein>
    <recommendedName>
        <fullName evidence="2">ATPase AAA-type core domain-containing protein</fullName>
    </recommendedName>
</protein>
<reference evidence="3 4" key="1">
    <citation type="submission" date="2018-12" db="EMBL/GenBank/DDBJ databases">
        <title>Genome Sequence of Candidatus Viridilinea halotolerans isolated from saline sulfide-rich spring.</title>
        <authorList>
            <person name="Grouzdev D.S."/>
            <person name="Burganskaya E.I."/>
            <person name="Krutkina M.S."/>
            <person name="Sukhacheva M.V."/>
            <person name="Gorlenko V.M."/>
        </authorList>
    </citation>
    <scope>NUCLEOTIDE SEQUENCE [LARGE SCALE GENOMIC DNA]</scope>
    <source>
        <strain evidence="3">Chok-6</strain>
    </source>
</reference>
<evidence type="ECO:0000256" key="1">
    <source>
        <dbReference type="SAM" id="Coils"/>
    </source>
</evidence>
<dbReference type="Gene3D" id="3.40.50.300">
    <property type="entry name" value="P-loop containing nucleotide triphosphate hydrolases"/>
    <property type="match status" value="1"/>
</dbReference>
<proteinExistence type="predicted"/>
<gene>
    <name evidence="3" type="ORF">EI684_09235</name>
</gene>
<organism evidence="3 4">
    <name type="scientific">Candidatus Viridilinea halotolerans</name>
    <dbReference type="NCBI Taxonomy" id="2491704"/>
    <lineage>
        <taxon>Bacteria</taxon>
        <taxon>Bacillati</taxon>
        <taxon>Chloroflexota</taxon>
        <taxon>Chloroflexia</taxon>
        <taxon>Chloroflexales</taxon>
        <taxon>Chloroflexineae</taxon>
        <taxon>Oscillochloridaceae</taxon>
        <taxon>Candidatus Viridilinea</taxon>
    </lineage>
</organism>
<feature type="coiled-coil region" evidence="1">
    <location>
        <begin position="294"/>
        <end position="321"/>
    </location>
</feature>
<dbReference type="GO" id="GO:0016887">
    <property type="term" value="F:ATP hydrolysis activity"/>
    <property type="evidence" value="ECO:0007669"/>
    <property type="project" value="InterPro"/>
</dbReference>
<dbReference type="Proteomes" id="UP000280307">
    <property type="component" value="Unassembled WGS sequence"/>
</dbReference>
<sequence length="624" mass="71268">MRLRYLYLPDLPPLSQIRIEFGRGAPLLIDRACAIRFVVGVNGTGKSRLMQALAEIMLTLEAPRLPGFNFVLAYDLGQGATARTIFIRHLDSSPAQALLIEFAGLAAEATNWLTLETLRWDDDRRAWNGPLPTIRFKREDTEPWAIRTPEEAVRARFRGDNLPSMRGGYLPTILLAYTSGDLRGWETLFRAAGRAESIEATPQRERPRGWTRADDLEDQRRVRTGEIIAALRRGETEVAQRLLRDETSQPELREEQTESRGILVTPQKLKLAVCAVALHQAVQDFRRMPDRASEETFIEQLDQAQEQAEETDELRRILNQVDWLWPITISLRIDMHSDRLTTPHKHFLWRLYQFSVNGPSDIKRKPENLRRLVTNVIRDPAGNEGRLLVYDLRKPLADYPSEDQTSANALLETIAAKTNATPFEIFRELNRLHDDGLLEDTFLTVRKRHTDDLLLYDWLSDGEQVFLGRMALFHLLQGMGDALVLLDEPETHFNDIWKREIVSLIDAAIGDEPSDVVISTHSSITLSDVANEEIELLYREDGHTVAGSIRSPTFGADPSEIMVHIFGADDSIGRRSLDRLDALLSREWTTDDIDWLERVIRQVGPGYHRSELRTILRKLRALQS</sequence>
<accession>A0A426U1G7</accession>
<dbReference type="AlphaFoldDB" id="A0A426U1G7"/>
<dbReference type="Pfam" id="PF13304">
    <property type="entry name" value="AAA_21"/>
    <property type="match status" value="1"/>
</dbReference>
<keyword evidence="1" id="KW-0175">Coiled coil</keyword>
<dbReference type="SUPFAM" id="SSF52540">
    <property type="entry name" value="P-loop containing nucleoside triphosphate hydrolases"/>
    <property type="match status" value="1"/>
</dbReference>
<evidence type="ECO:0000259" key="2">
    <source>
        <dbReference type="Pfam" id="PF13304"/>
    </source>
</evidence>
<comment type="caution">
    <text evidence="3">The sequence shown here is derived from an EMBL/GenBank/DDBJ whole genome shotgun (WGS) entry which is preliminary data.</text>
</comment>
<name>A0A426U1G7_9CHLR</name>
<dbReference type="GO" id="GO:0005524">
    <property type="term" value="F:ATP binding"/>
    <property type="evidence" value="ECO:0007669"/>
    <property type="project" value="InterPro"/>
</dbReference>
<dbReference type="EMBL" id="RSAS01000354">
    <property type="protein sequence ID" value="RRR73155.1"/>
    <property type="molecule type" value="Genomic_DNA"/>
</dbReference>
<dbReference type="InterPro" id="IPR027417">
    <property type="entry name" value="P-loop_NTPase"/>
</dbReference>
<dbReference type="InterPro" id="IPR003959">
    <property type="entry name" value="ATPase_AAA_core"/>
</dbReference>